<protein>
    <submittedName>
        <fullName evidence="2">Uncharacterized protein</fullName>
    </submittedName>
</protein>
<dbReference type="Gene3D" id="2.160.20.80">
    <property type="entry name" value="E3 ubiquitin-protein ligase SopA"/>
    <property type="match status" value="1"/>
</dbReference>
<sequence length="352" mass="38446">MANDEHVSIFRKGPDAVKKYMAAKGLRSLDLSDQIFDGLNFPSGYVLVGTKFENSRFQDCDISLHVPNANLRNCVLRGRKLKIRMVGNAILEGAELYDLDLTITDGLSQQQIDSTKVGVNVQLNEYLRPAEHWEPTEGKEGKTQGGNPPPSITPHRPNPNSNKYPDLWPDVPMSPPGPSGQIRDLEVSSGAQVFPTTSELAKRIEVNNLSVRLTGVSLVDAIDGFLLKIEQSNSLETEFKEQAKTFLTQHMANLETLLLALPEPGESVSEDTVESTKPALETYLSTAKDGFRVLLDPKRLGEMTVPTGVVLLSAALGAQFGAPLAGIAFGAWFSGRESTEKLARKFLSDPKD</sequence>
<dbReference type="EMBL" id="FWFW01000014">
    <property type="protein sequence ID" value="SLN66026.1"/>
    <property type="molecule type" value="Genomic_DNA"/>
</dbReference>
<proteinExistence type="predicted"/>
<evidence type="ECO:0000256" key="1">
    <source>
        <dbReference type="SAM" id="MobiDB-lite"/>
    </source>
</evidence>
<evidence type="ECO:0000313" key="2">
    <source>
        <dbReference type="EMBL" id="SLN66026.1"/>
    </source>
</evidence>
<gene>
    <name evidence="2" type="ORF">PAM7971_03479</name>
</gene>
<evidence type="ECO:0000313" key="3">
    <source>
        <dbReference type="Proteomes" id="UP000193307"/>
    </source>
</evidence>
<dbReference type="Proteomes" id="UP000193307">
    <property type="component" value="Unassembled WGS sequence"/>
</dbReference>
<name>A0A1Y5TQS5_9RHOB</name>
<feature type="region of interest" description="Disordered" evidence="1">
    <location>
        <begin position="131"/>
        <end position="179"/>
    </location>
</feature>
<reference evidence="2 3" key="1">
    <citation type="submission" date="2017-03" db="EMBL/GenBank/DDBJ databases">
        <authorList>
            <person name="Afonso C.L."/>
            <person name="Miller P.J."/>
            <person name="Scott M.A."/>
            <person name="Spackman E."/>
            <person name="Goraichik I."/>
            <person name="Dimitrov K.M."/>
            <person name="Suarez D.L."/>
            <person name="Swayne D.E."/>
        </authorList>
    </citation>
    <scope>NUCLEOTIDE SEQUENCE [LARGE SCALE GENOMIC DNA]</scope>
    <source>
        <strain evidence="2 3">CECT 7971</strain>
    </source>
</reference>
<accession>A0A1Y5TQS5</accession>
<keyword evidence="3" id="KW-1185">Reference proteome</keyword>
<dbReference type="AlphaFoldDB" id="A0A1Y5TQS5"/>
<organism evidence="2 3">
    <name type="scientific">Pacificibacter marinus</name>
    <dbReference type="NCBI Taxonomy" id="658057"/>
    <lineage>
        <taxon>Bacteria</taxon>
        <taxon>Pseudomonadati</taxon>
        <taxon>Pseudomonadota</taxon>
        <taxon>Alphaproteobacteria</taxon>
        <taxon>Rhodobacterales</taxon>
        <taxon>Roseobacteraceae</taxon>
        <taxon>Pacificibacter</taxon>
    </lineage>
</organism>
<feature type="compositionally biased region" description="Basic and acidic residues" evidence="1">
    <location>
        <begin position="131"/>
        <end position="142"/>
    </location>
</feature>
<dbReference type="SUPFAM" id="SSF141571">
    <property type="entry name" value="Pentapeptide repeat-like"/>
    <property type="match status" value="1"/>
</dbReference>